<dbReference type="OrthoDB" id="6276600at2759"/>
<name>A0A8T0DSU9_9TREM</name>
<dbReference type="EMBL" id="JTDF01001654">
    <property type="protein sequence ID" value="KAF8569721.1"/>
    <property type="molecule type" value="Genomic_DNA"/>
</dbReference>
<comment type="caution">
    <text evidence="1">The sequence shown here is derived from an EMBL/GenBank/DDBJ whole genome shotgun (WGS) entry which is preliminary data.</text>
</comment>
<dbReference type="AlphaFoldDB" id="A0A8T0DSU9"/>
<dbReference type="Proteomes" id="UP000699462">
    <property type="component" value="Unassembled WGS sequence"/>
</dbReference>
<protein>
    <submittedName>
        <fullName evidence="1">WD domain G-beta repeat protein</fullName>
    </submittedName>
</protein>
<accession>A0A8T0DSU9</accession>
<reference evidence="1 2" key="1">
    <citation type="submission" date="2019-07" db="EMBL/GenBank/DDBJ databases">
        <title>Annotation for the trematode Paragonimus westermani.</title>
        <authorList>
            <person name="Choi Y.-J."/>
        </authorList>
    </citation>
    <scope>NUCLEOTIDE SEQUENCE [LARGE SCALE GENOMIC DNA]</scope>
    <source>
        <strain evidence="1">180907_Pwestermani</strain>
    </source>
</reference>
<evidence type="ECO:0000313" key="2">
    <source>
        <dbReference type="Proteomes" id="UP000699462"/>
    </source>
</evidence>
<gene>
    <name evidence="1" type="ORF">P879_09021</name>
</gene>
<keyword evidence="2" id="KW-1185">Reference proteome</keyword>
<proteinExistence type="predicted"/>
<sequence length="158" mass="18319">MTSKLLTYNLFFPCFRIFDQVLISISSYREPFIRFLYSDMKLKRFLLRYFPPGIILEYEQGGDTKTKSLDLLELTSKSDTEEILAEICEKEPLVTEKRKFQVFELIEKLKSKLAHADKSKFGSYKVCFGLLIDGFNGQVLRAHILPLTNVAFDKSGKQ</sequence>
<evidence type="ECO:0000313" key="1">
    <source>
        <dbReference type="EMBL" id="KAF8569721.1"/>
    </source>
</evidence>
<organism evidence="1 2">
    <name type="scientific">Paragonimus westermani</name>
    <dbReference type="NCBI Taxonomy" id="34504"/>
    <lineage>
        <taxon>Eukaryota</taxon>
        <taxon>Metazoa</taxon>
        <taxon>Spiralia</taxon>
        <taxon>Lophotrochozoa</taxon>
        <taxon>Platyhelminthes</taxon>
        <taxon>Trematoda</taxon>
        <taxon>Digenea</taxon>
        <taxon>Plagiorchiida</taxon>
        <taxon>Troglotremata</taxon>
        <taxon>Troglotrematidae</taxon>
        <taxon>Paragonimus</taxon>
    </lineage>
</organism>